<evidence type="ECO:0000256" key="3">
    <source>
        <dbReference type="ARBA" id="ARBA00022723"/>
    </source>
</evidence>
<comment type="caution">
    <text evidence="6">The sequence shown here is derived from an EMBL/GenBank/DDBJ whole genome shotgun (WGS) entry which is preliminary data.</text>
</comment>
<evidence type="ECO:0000256" key="1">
    <source>
        <dbReference type="ARBA" id="ARBA00007963"/>
    </source>
</evidence>
<evidence type="ECO:0000313" key="6">
    <source>
        <dbReference type="EMBL" id="OTF82344.1"/>
    </source>
</evidence>
<dbReference type="FunFam" id="3.55.10.10:FF:000001">
    <property type="entry name" value="protein archease isoform X1"/>
    <property type="match status" value="1"/>
</dbReference>
<dbReference type="OrthoDB" id="2190767at2759"/>
<evidence type="ECO:0000256" key="2">
    <source>
        <dbReference type="ARBA" id="ARBA00022694"/>
    </source>
</evidence>
<sequence>MNAINYCFSTFTPRIHAWGKDLKEAFEQCAMGVFGYITDLKMVSIEKYADVEVSGGDDEKSMLFRFLDDVLFLFNAEPFLIPKKIEILQMDWQNFRIRARCYGEVFNLDKHSQGTEVKAITYSNMQIHKKDDRVDVYVIIDI</sequence>
<dbReference type="GO" id="GO:0072669">
    <property type="term" value="C:tRNA-splicing ligase complex"/>
    <property type="evidence" value="ECO:0007669"/>
    <property type="project" value="TreeGrafter"/>
</dbReference>
<dbReference type="GO" id="GO:0046872">
    <property type="term" value="F:metal ion binding"/>
    <property type="evidence" value="ECO:0007669"/>
    <property type="project" value="UniProtKB-KW"/>
</dbReference>
<dbReference type="InterPro" id="IPR036820">
    <property type="entry name" value="Archease_dom_sf"/>
</dbReference>
<dbReference type="InterPro" id="IPR002804">
    <property type="entry name" value="Archease"/>
</dbReference>
<dbReference type="PANTHER" id="PTHR12682">
    <property type="entry name" value="ARCHEASE"/>
    <property type="match status" value="1"/>
</dbReference>
<dbReference type="GO" id="GO:0006388">
    <property type="term" value="P:tRNA splicing, via endonucleolytic cleavage and ligation"/>
    <property type="evidence" value="ECO:0007669"/>
    <property type="project" value="TreeGrafter"/>
</dbReference>
<dbReference type="Proteomes" id="UP000194236">
    <property type="component" value="Unassembled WGS sequence"/>
</dbReference>
<reference evidence="6 7" key="1">
    <citation type="submission" date="2017-03" db="EMBL/GenBank/DDBJ databases">
        <title>Genome Survey of Euroglyphus maynei.</title>
        <authorList>
            <person name="Arlian L.G."/>
            <person name="Morgan M.S."/>
            <person name="Rider S.D."/>
        </authorList>
    </citation>
    <scope>NUCLEOTIDE SEQUENCE [LARGE SCALE GENOMIC DNA]</scope>
    <source>
        <strain evidence="6">Arlian Lab</strain>
        <tissue evidence="6">Whole body</tissue>
    </source>
</reference>
<dbReference type="EMBL" id="MUJZ01008906">
    <property type="protein sequence ID" value="OTF82344.1"/>
    <property type="molecule type" value="Genomic_DNA"/>
</dbReference>
<evidence type="ECO:0000313" key="7">
    <source>
        <dbReference type="Proteomes" id="UP000194236"/>
    </source>
</evidence>
<keyword evidence="4" id="KW-0106">Calcium</keyword>
<comment type="similarity">
    <text evidence="1">Belongs to the archease family.</text>
</comment>
<accession>A0A1Y3BQM9</accession>
<keyword evidence="3" id="KW-0479">Metal-binding</keyword>
<feature type="domain" description="Archease" evidence="5">
    <location>
        <begin position="14"/>
        <end position="142"/>
    </location>
</feature>
<proteinExistence type="inferred from homology"/>
<dbReference type="SUPFAM" id="SSF69819">
    <property type="entry name" value="MTH1598-like"/>
    <property type="match status" value="1"/>
</dbReference>
<dbReference type="InterPro" id="IPR023572">
    <property type="entry name" value="Archease_dom"/>
</dbReference>
<organism evidence="6 7">
    <name type="scientific">Euroglyphus maynei</name>
    <name type="common">Mayne's house dust mite</name>
    <dbReference type="NCBI Taxonomy" id="6958"/>
    <lineage>
        <taxon>Eukaryota</taxon>
        <taxon>Metazoa</taxon>
        <taxon>Ecdysozoa</taxon>
        <taxon>Arthropoda</taxon>
        <taxon>Chelicerata</taxon>
        <taxon>Arachnida</taxon>
        <taxon>Acari</taxon>
        <taxon>Acariformes</taxon>
        <taxon>Sarcoptiformes</taxon>
        <taxon>Astigmata</taxon>
        <taxon>Psoroptidia</taxon>
        <taxon>Analgoidea</taxon>
        <taxon>Pyroglyphidae</taxon>
        <taxon>Pyroglyphinae</taxon>
        <taxon>Euroglyphus</taxon>
    </lineage>
</organism>
<keyword evidence="7" id="KW-1185">Reference proteome</keyword>
<keyword evidence="2" id="KW-0819">tRNA processing</keyword>
<evidence type="ECO:0000259" key="5">
    <source>
        <dbReference type="Pfam" id="PF01951"/>
    </source>
</evidence>
<dbReference type="Gene3D" id="3.55.10.10">
    <property type="entry name" value="Archease domain"/>
    <property type="match status" value="1"/>
</dbReference>
<gene>
    <name evidence="6" type="ORF">BLA29_004151</name>
</gene>
<evidence type="ECO:0000256" key="4">
    <source>
        <dbReference type="ARBA" id="ARBA00022837"/>
    </source>
</evidence>
<dbReference type="PANTHER" id="PTHR12682:SF11">
    <property type="entry name" value="PROTEIN ARCHEASE"/>
    <property type="match status" value="1"/>
</dbReference>
<protein>
    <submittedName>
        <fullName evidence="6">Archease-like protein</fullName>
    </submittedName>
</protein>
<name>A0A1Y3BQM9_EURMA</name>
<dbReference type="AlphaFoldDB" id="A0A1Y3BQM9"/>
<dbReference type="Pfam" id="PF01951">
    <property type="entry name" value="Archease"/>
    <property type="match status" value="1"/>
</dbReference>